<accession>A0A812W342</accession>
<dbReference type="EMBL" id="CAJNIZ010043478">
    <property type="protein sequence ID" value="CAE7661102.1"/>
    <property type="molecule type" value="Genomic_DNA"/>
</dbReference>
<organism evidence="2 3">
    <name type="scientific">Symbiodinium pilosum</name>
    <name type="common">Dinoflagellate</name>
    <dbReference type="NCBI Taxonomy" id="2952"/>
    <lineage>
        <taxon>Eukaryota</taxon>
        <taxon>Sar</taxon>
        <taxon>Alveolata</taxon>
        <taxon>Dinophyceae</taxon>
        <taxon>Suessiales</taxon>
        <taxon>Symbiodiniaceae</taxon>
        <taxon>Symbiodinium</taxon>
    </lineage>
</organism>
<dbReference type="InterPro" id="IPR011333">
    <property type="entry name" value="SKP1/BTB/POZ_sf"/>
</dbReference>
<proteinExistence type="predicted"/>
<gene>
    <name evidence="2" type="ORF">SPIL2461_LOCUS17933</name>
</gene>
<dbReference type="CDD" id="cd18186">
    <property type="entry name" value="BTB_POZ_ZBTB_KLHL-like"/>
    <property type="match status" value="1"/>
</dbReference>
<name>A0A812W342_SYMPI</name>
<dbReference type="SUPFAM" id="SSF54695">
    <property type="entry name" value="POZ domain"/>
    <property type="match status" value="1"/>
</dbReference>
<keyword evidence="3" id="KW-1185">Reference proteome</keyword>
<dbReference type="Proteomes" id="UP000649617">
    <property type="component" value="Unassembled WGS sequence"/>
</dbReference>
<dbReference type="InterPro" id="IPR000210">
    <property type="entry name" value="BTB/POZ_dom"/>
</dbReference>
<dbReference type="Pfam" id="PF00651">
    <property type="entry name" value="BTB"/>
    <property type="match status" value="1"/>
</dbReference>
<feature type="domain" description="BTB" evidence="1">
    <location>
        <begin position="159"/>
        <end position="231"/>
    </location>
</feature>
<dbReference type="OrthoDB" id="10278874at2759"/>
<evidence type="ECO:0000313" key="2">
    <source>
        <dbReference type="EMBL" id="CAE7661102.1"/>
    </source>
</evidence>
<evidence type="ECO:0000259" key="1">
    <source>
        <dbReference type="PROSITE" id="PS50097"/>
    </source>
</evidence>
<comment type="caution">
    <text evidence="2">The sequence shown here is derived from an EMBL/GenBank/DDBJ whole genome shotgun (WGS) entry which is preliminary data.</text>
</comment>
<dbReference type="PANTHER" id="PTHR24413">
    <property type="entry name" value="SPECKLE-TYPE POZ PROTEIN"/>
    <property type="match status" value="1"/>
</dbReference>
<feature type="non-terminal residue" evidence="2">
    <location>
        <position position="1"/>
    </location>
</feature>
<reference evidence="2" key="1">
    <citation type="submission" date="2021-02" db="EMBL/GenBank/DDBJ databases">
        <authorList>
            <person name="Dougan E. K."/>
            <person name="Rhodes N."/>
            <person name="Thang M."/>
            <person name="Chan C."/>
        </authorList>
    </citation>
    <scope>NUCLEOTIDE SEQUENCE</scope>
</reference>
<protein>
    <recommendedName>
        <fullName evidence="1">BTB domain-containing protein</fullName>
    </recommendedName>
</protein>
<evidence type="ECO:0000313" key="3">
    <source>
        <dbReference type="Proteomes" id="UP000649617"/>
    </source>
</evidence>
<sequence length="548" mass="62489">MLDACKDLQDFKEGEYVLSDIVGPADGFRIQLSFYPFESTAAYVKIFFAPGCEKGPWTAEQLAWEVLISDDAWERTTTNDHDNWVECPSGCFIKDEDTYDMAEGETEDSFGGVFTPPYIIDFENELLSTVHVRAKVRLPAPEEVAKTFLSSVDLTQQVTQVTFRLSTGPCLFLDKRVLMTRSEYFRKMLTEPRLKEGRTNEVDLSKDSTINCKAMTALLRFIMSDTFVHAEDLEDHEYYFDCRKLADRYQQKDFLVHAEKALLNLLSPENVLLFLGRVIGSGGCLEAACLKMVRANDCEVLETQSEELRAIIRQDADLTTLLFDLLDLRDFEHGEYVASDIFGPSDGWRVQLHFYPCRSAFGHVEAYVQMFPPCGCEEQSWTCEQADWQIVLKEEGNFTGCIMESRTDFESKDGGDCRGGEFSPEYTIDFDRKPELTLNVRAKMMVPASADMAASLLSNVDFTQQLTQVTFRLSTGLTEPKLKEGQTNEVDLSKDSTINCKAMTALLRFIMSDTFVHPEDPGDYSYYFHVRKLADRYQQKDLMIRTET</sequence>
<dbReference type="Gene3D" id="3.30.710.10">
    <property type="entry name" value="Potassium Channel Kv1.1, Chain A"/>
    <property type="match status" value="1"/>
</dbReference>
<dbReference type="AlphaFoldDB" id="A0A812W342"/>
<dbReference type="PROSITE" id="PS50097">
    <property type="entry name" value="BTB"/>
    <property type="match status" value="1"/>
</dbReference>